<dbReference type="KEGG" id="mik:FOE78_11875"/>
<dbReference type="RefSeq" id="WP_143986472.1">
    <property type="nucleotide sequence ID" value="NZ_CP041692.1"/>
</dbReference>
<dbReference type="OrthoDB" id="3579809at2"/>
<sequence length="182" mass="20008">MAPRDADNSRNIADIDPDLSGELNTDAAAYGRLIAVAASISSEADSTLRSAVDSARTAGLSWEQIGSVLDVSRQAAQQRFGRAAPTPDGQVWRMTPVNAFDEISRLNEAGRFGWHSVAFGTLYHDLVCSDEQWEHRRVSVLAPRNRLEAEGWQKIGTMWFPWAYYARPTGVAAINSDEPPAF</sequence>
<name>A0A516PZA5_9ACTN</name>
<proteinExistence type="predicted"/>
<gene>
    <name evidence="1" type="ORF">FOE78_11875</name>
</gene>
<dbReference type="EMBL" id="CP041692">
    <property type="protein sequence ID" value="QDP96509.1"/>
    <property type="molecule type" value="Genomic_DNA"/>
</dbReference>
<dbReference type="Proteomes" id="UP000319263">
    <property type="component" value="Chromosome"/>
</dbReference>
<evidence type="ECO:0000313" key="1">
    <source>
        <dbReference type="EMBL" id="QDP96509.1"/>
    </source>
</evidence>
<accession>A0A516PZA5</accession>
<reference evidence="1 2" key="1">
    <citation type="submission" date="2019-07" db="EMBL/GenBank/DDBJ databases">
        <title>Microlunatus dokdonensis sp. nov. isolated from the rhizospheric soil of the wild plant Elymus tsukushiensis.</title>
        <authorList>
            <person name="Ghim S.-Y."/>
            <person name="Hwang Y.-J."/>
            <person name="Son J.-S."/>
            <person name="Shin J.-H."/>
        </authorList>
    </citation>
    <scope>NUCLEOTIDE SEQUENCE [LARGE SCALE GENOMIC DNA]</scope>
    <source>
        <strain evidence="1 2">KUDC0627</strain>
    </source>
</reference>
<evidence type="ECO:0000313" key="2">
    <source>
        <dbReference type="Proteomes" id="UP000319263"/>
    </source>
</evidence>
<protein>
    <submittedName>
        <fullName evidence="1">Uncharacterized protein</fullName>
    </submittedName>
</protein>
<dbReference type="AlphaFoldDB" id="A0A516PZA5"/>
<keyword evidence="2" id="KW-1185">Reference proteome</keyword>
<organism evidence="1 2">
    <name type="scientific">Microlunatus elymi</name>
    <dbReference type="NCBI Taxonomy" id="2596828"/>
    <lineage>
        <taxon>Bacteria</taxon>
        <taxon>Bacillati</taxon>
        <taxon>Actinomycetota</taxon>
        <taxon>Actinomycetes</taxon>
        <taxon>Propionibacteriales</taxon>
        <taxon>Propionibacteriaceae</taxon>
        <taxon>Microlunatus</taxon>
    </lineage>
</organism>